<feature type="signal peptide" evidence="4">
    <location>
        <begin position="1"/>
        <end position="26"/>
    </location>
</feature>
<dbReference type="CDD" id="cd19071">
    <property type="entry name" value="AKR_AKR1-5-like"/>
    <property type="match status" value="1"/>
</dbReference>
<keyword evidence="2" id="KW-0560">Oxidoreductase</keyword>
<dbReference type="Proteomes" id="UP000658997">
    <property type="component" value="Unassembled WGS sequence"/>
</dbReference>
<dbReference type="PANTHER" id="PTHR43827">
    <property type="entry name" value="2,5-DIKETO-D-GLUCONIC ACID REDUCTASE"/>
    <property type="match status" value="1"/>
</dbReference>
<feature type="region of interest" description="Disordered" evidence="3">
    <location>
        <begin position="56"/>
        <end position="82"/>
    </location>
</feature>
<dbReference type="InterPro" id="IPR036812">
    <property type="entry name" value="NAD(P)_OxRdtase_dom_sf"/>
</dbReference>
<evidence type="ECO:0000256" key="2">
    <source>
        <dbReference type="ARBA" id="ARBA00023002"/>
    </source>
</evidence>
<name>A0A8H8QHR1_9BASI</name>
<evidence type="ECO:0000259" key="5">
    <source>
        <dbReference type="Pfam" id="PF00248"/>
    </source>
</evidence>
<evidence type="ECO:0000313" key="6">
    <source>
        <dbReference type="EMBL" id="SYW75538.1"/>
    </source>
</evidence>
<reference evidence="6" key="1">
    <citation type="submission" date="2018-08" db="EMBL/GenBank/DDBJ databases">
        <authorList>
            <person name="Guldener U."/>
        </authorList>
    </citation>
    <scope>NUCLEOTIDE SEQUENCE</scope>
    <source>
        <strain evidence="6">UB2</strain>
    </source>
</reference>
<feature type="compositionally biased region" description="Polar residues" evidence="3">
    <location>
        <begin position="68"/>
        <end position="82"/>
    </location>
</feature>
<dbReference type="EMBL" id="ULHB01000008">
    <property type="protein sequence ID" value="SYW75538.1"/>
    <property type="molecule type" value="Genomic_DNA"/>
</dbReference>
<sequence length="528" mass="57654">MLSLAWPRAIALLSFLSLAIPSHIHADNVVQDPMKASANSFGWLAIRNFTYCLSDRPDPPDKPRGAQPKTNTAPSLSGSTAQTQRLTGMGDSVVVLYHPEQTNKAIAWCNTLVAMQSGKNVKCHIALPTCQRCDAVRPPTTAPLKPQEGREMGSKAPSGRLGEKGTAASTLAPAGGAADKQLVALRRRASTGKADPNDPLIPPPEIILPAPLAPHHDYLQPHHLGTILHLTPTLLRNVAPGSIRMATKLTLQSKYAVGEGADMPVLGFGVYKSRADVTEQSVTTALKTGYRHIDSAQYYENEREVGNAVRAWCQETQTSRREVFVTTKIIAPAKSKDKTLESMRESVSKVNLDGYVDCFLIHTPTSGPEGRKHLWEALKELQSEGKVVTIGVSNYGPKHLQELIDRKETPAVNQIELHPWCQQKPIVELCKKHNIVLQAYCPIVRGEHADDEEVLEIAEKHKVDWSQVLLRWSLQKGFVPLPKSDTGSRIASNADLFGFELDEKDMAKLDAKDLGVKGAVAPNPVDAP</sequence>
<dbReference type="SUPFAM" id="SSF51430">
    <property type="entry name" value="NAD(P)-linked oxidoreductase"/>
    <property type="match status" value="1"/>
</dbReference>
<accession>A0A8H8QHR1</accession>
<feature type="domain" description="NADP-dependent oxidoreductase" evidence="5">
    <location>
        <begin position="280"/>
        <end position="512"/>
    </location>
</feature>
<evidence type="ECO:0000256" key="1">
    <source>
        <dbReference type="ARBA" id="ARBA00007905"/>
    </source>
</evidence>
<proteinExistence type="inferred from homology"/>
<keyword evidence="4" id="KW-0732">Signal</keyword>
<dbReference type="PROSITE" id="PS00063">
    <property type="entry name" value="ALDOKETO_REDUCTASE_3"/>
    <property type="match status" value="1"/>
</dbReference>
<feature type="compositionally biased region" description="Low complexity" evidence="3">
    <location>
        <begin position="165"/>
        <end position="175"/>
    </location>
</feature>
<dbReference type="Gene3D" id="3.20.20.100">
    <property type="entry name" value="NADP-dependent oxidoreductase domain"/>
    <property type="match status" value="1"/>
</dbReference>
<dbReference type="PRINTS" id="PR00069">
    <property type="entry name" value="ALDKETRDTASE"/>
</dbReference>
<protein>
    <submittedName>
        <fullName evidence="6">Related to 2,5-diketo-D-gluconic acid reductase</fullName>
    </submittedName>
</protein>
<dbReference type="InterPro" id="IPR020471">
    <property type="entry name" value="AKR"/>
</dbReference>
<dbReference type="FunFam" id="3.20.20.100:FF:000015">
    <property type="entry name" value="Oxidoreductase, aldo/keto reductase family"/>
    <property type="match status" value="1"/>
</dbReference>
<keyword evidence="7" id="KW-1185">Reference proteome</keyword>
<dbReference type="InterPro" id="IPR018170">
    <property type="entry name" value="Aldo/ket_reductase_CS"/>
</dbReference>
<feature type="chain" id="PRO_5034749109" evidence="4">
    <location>
        <begin position="27"/>
        <end position="528"/>
    </location>
</feature>
<dbReference type="GO" id="GO:0016491">
    <property type="term" value="F:oxidoreductase activity"/>
    <property type="evidence" value="ECO:0007669"/>
    <property type="project" value="UniProtKB-KW"/>
</dbReference>
<evidence type="ECO:0000256" key="3">
    <source>
        <dbReference type="SAM" id="MobiDB-lite"/>
    </source>
</evidence>
<evidence type="ECO:0000313" key="7">
    <source>
        <dbReference type="Proteomes" id="UP000658997"/>
    </source>
</evidence>
<organism evidence="6 7">
    <name type="scientific">Ustilago bromivora</name>
    <dbReference type="NCBI Taxonomy" id="307758"/>
    <lineage>
        <taxon>Eukaryota</taxon>
        <taxon>Fungi</taxon>
        <taxon>Dikarya</taxon>
        <taxon>Basidiomycota</taxon>
        <taxon>Ustilaginomycotina</taxon>
        <taxon>Ustilaginomycetes</taxon>
        <taxon>Ustilaginales</taxon>
        <taxon>Ustilaginaceae</taxon>
        <taxon>Ustilago</taxon>
    </lineage>
</organism>
<comment type="similarity">
    <text evidence="1">Belongs to the aldo/keto reductase family.</text>
</comment>
<dbReference type="Pfam" id="PF00248">
    <property type="entry name" value="Aldo_ket_red"/>
    <property type="match status" value="1"/>
</dbReference>
<evidence type="ECO:0000256" key="4">
    <source>
        <dbReference type="SAM" id="SignalP"/>
    </source>
</evidence>
<dbReference type="InterPro" id="IPR023210">
    <property type="entry name" value="NADP_OxRdtase_dom"/>
</dbReference>
<feature type="region of interest" description="Disordered" evidence="3">
    <location>
        <begin position="141"/>
        <end position="175"/>
    </location>
</feature>
<dbReference type="AlphaFoldDB" id="A0A8H8QHR1"/>
<dbReference type="PROSITE" id="PS00798">
    <property type="entry name" value="ALDOKETO_REDUCTASE_1"/>
    <property type="match status" value="1"/>
</dbReference>
<comment type="caution">
    <text evidence="6">The sequence shown here is derived from an EMBL/GenBank/DDBJ whole genome shotgun (WGS) entry which is preliminary data.</text>
</comment>
<gene>
    <name evidence="6" type="ORF">UBRO2_00772</name>
</gene>
<dbReference type="PANTHER" id="PTHR43827:SF13">
    <property type="entry name" value="ALDO_KETO REDUCTASE FAMILY PROTEIN"/>
    <property type="match status" value="1"/>
</dbReference>